<protein>
    <recommendedName>
        <fullName evidence="2">Beta-ketoacyl synthase-like N-terminal domain-containing protein</fullName>
    </recommendedName>
</protein>
<accession>A0A3B0TBW1</accession>
<dbReference type="GO" id="GO:0006633">
    <property type="term" value="P:fatty acid biosynthetic process"/>
    <property type="evidence" value="ECO:0007669"/>
    <property type="project" value="TreeGrafter"/>
</dbReference>
<evidence type="ECO:0000313" key="3">
    <source>
        <dbReference type="EMBL" id="VAW12002.1"/>
    </source>
</evidence>
<organism evidence="3">
    <name type="scientific">hydrothermal vent metagenome</name>
    <dbReference type="NCBI Taxonomy" id="652676"/>
    <lineage>
        <taxon>unclassified sequences</taxon>
        <taxon>metagenomes</taxon>
        <taxon>ecological metagenomes</taxon>
    </lineage>
</organism>
<dbReference type="GO" id="GO:0004315">
    <property type="term" value="F:3-oxoacyl-[acyl-carrier-protein] synthase activity"/>
    <property type="evidence" value="ECO:0007669"/>
    <property type="project" value="TreeGrafter"/>
</dbReference>
<name>A0A3B0TBW1_9ZZZZ</name>
<feature type="non-terminal residue" evidence="3">
    <location>
        <position position="76"/>
    </location>
</feature>
<dbReference type="Gene3D" id="3.40.47.10">
    <property type="match status" value="1"/>
</dbReference>
<evidence type="ECO:0000256" key="1">
    <source>
        <dbReference type="ARBA" id="ARBA00022679"/>
    </source>
</evidence>
<dbReference type="EMBL" id="UOEN01000061">
    <property type="protein sequence ID" value="VAW12002.1"/>
    <property type="molecule type" value="Genomic_DNA"/>
</dbReference>
<feature type="domain" description="Beta-ketoacyl synthase-like N-terminal" evidence="2">
    <location>
        <begin position="3"/>
        <end position="75"/>
    </location>
</feature>
<dbReference type="PANTHER" id="PTHR11712:SF336">
    <property type="entry name" value="3-OXOACYL-[ACYL-CARRIER-PROTEIN] SYNTHASE, MITOCHONDRIAL"/>
    <property type="match status" value="1"/>
</dbReference>
<gene>
    <name evidence="3" type="ORF">MNBD_BACTEROID05-214</name>
</gene>
<evidence type="ECO:0000259" key="2">
    <source>
        <dbReference type="Pfam" id="PF00109"/>
    </source>
</evidence>
<dbReference type="InterPro" id="IPR016039">
    <property type="entry name" value="Thiolase-like"/>
</dbReference>
<keyword evidence="1" id="KW-0808">Transferase</keyword>
<dbReference type="InterPro" id="IPR000794">
    <property type="entry name" value="Beta-ketoacyl_synthase"/>
</dbReference>
<sequence>MSRRVVVTGVGIISPNGVGKEACYNNMVNGVSAISLVKEFDVSMFNTKIAAQVHDFNPIALGLTHNEAVRMDRFVQ</sequence>
<dbReference type="PANTHER" id="PTHR11712">
    <property type="entry name" value="POLYKETIDE SYNTHASE-RELATED"/>
    <property type="match status" value="1"/>
</dbReference>
<dbReference type="Pfam" id="PF00109">
    <property type="entry name" value="ketoacyl-synt"/>
    <property type="match status" value="1"/>
</dbReference>
<proteinExistence type="predicted"/>
<reference evidence="3" key="1">
    <citation type="submission" date="2018-06" db="EMBL/GenBank/DDBJ databases">
        <authorList>
            <person name="Zhirakovskaya E."/>
        </authorList>
    </citation>
    <scope>NUCLEOTIDE SEQUENCE</scope>
</reference>
<dbReference type="InterPro" id="IPR014030">
    <property type="entry name" value="Ketoacyl_synth_N"/>
</dbReference>
<dbReference type="SUPFAM" id="SSF53901">
    <property type="entry name" value="Thiolase-like"/>
    <property type="match status" value="1"/>
</dbReference>
<dbReference type="AlphaFoldDB" id="A0A3B0TBW1"/>